<gene>
    <name evidence="5" type="ORF">LK10_08665</name>
</gene>
<evidence type="ECO:0000256" key="3">
    <source>
        <dbReference type="SAM" id="MobiDB-lite"/>
    </source>
</evidence>
<comment type="caution">
    <text evidence="5">The sequence shown here is derived from an EMBL/GenBank/DDBJ whole genome shotgun (WGS) entry which is preliminary data.</text>
</comment>
<dbReference type="InterPro" id="IPR010982">
    <property type="entry name" value="Lambda_DNA-bd_dom_sf"/>
</dbReference>
<dbReference type="GO" id="GO:0005829">
    <property type="term" value="C:cytosol"/>
    <property type="evidence" value="ECO:0007669"/>
    <property type="project" value="TreeGrafter"/>
</dbReference>
<dbReference type="AlphaFoldDB" id="A0A0B2ANH7"/>
<protein>
    <submittedName>
        <fullName evidence="5">XRE family transcriptional regulator</fullName>
    </submittedName>
</protein>
<dbReference type="STRING" id="1338436.LK10_08665"/>
<dbReference type="Pfam" id="PF06114">
    <property type="entry name" value="Peptidase_M78"/>
    <property type="match status" value="1"/>
</dbReference>
<dbReference type="SUPFAM" id="SSF47413">
    <property type="entry name" value="lambda repressor-like DNA-binding domains"/>
    <property type="match status" value="1"/>
</dbReference>
<dbReference type="GO" id="GO:0003677">
    <property type="term" value="F:DNA binding"/>
    <property type="evidence" value="ECO:0007669"/>
    <property type="project" value="UniProtKB-KW"/>
</dbReference>
<evidence type="ECO:0000313" key="6">
    <source>
        <dbReference type="Proteomes" id="UP000030982"/>
    </source>
</evidence>
<organism evidence="5 6">
    <name type="scientific">Sinomonas humi</name>
    <dbReference type="NCBI Taxonomy" id="1338436"/>
    <lineage>
        <taxon>Bacteria</taxon>
        <taxon>Bacillati</taxon>
        <taxon>Actinomycetota</taxon>
        <taxon>Actinomycetes</taxon>
        <taxon>Micrococcales</taxon>
        <taxon>Micrococcaceae</taxon>
        <taxon>Sinomonas</taxon>
    </lineage>
</organism>
<dbReference type="InterPro" id="IPR001387">
    <property type="entry name" value="Cro/C1-type_HTH"/>
</dbReference>
<dbReference type="PANTHER" id="PTHR46797:SF1">
    <property type="entry name" value="METHYLPHOSPHONATE SYNTHASE"/>
    <property type="match status" value="1"/>
</dbReference>
<dbReference type="Gene3D" id="1.10.260.40">
    <property type="entry name" value="lambda repressor-like DNA-binding domains"/>
    <property type="match status" value="1"/>
</dbReference>
<dbReference type="RefSeq" id="WP_043122430.1">
    <property type="nucleotide sequence ID" value="NZ_JTDL01000098.1"/>
</dbReference>
<dbReference type="Proteomes" id="UP000030982">
    <property type="component" value="Unassembled WGS sequence"/>
</dbReference>
<dbReference type="PANTHER" id="PTHR46797">
    <property type="entry name" value="HTH-TYPE TRANSCRIPTIONAL REGULATOR"/>
    <property type="match status" value="1"/>
</dbReference>
<evidence type="ECO:0000313" key="5">
    <source>
        <dbReference type="EMBL" id="KHL03497.1"/>
    </source>
</evidence>
<dbReference type="CDD" id="cd00093">
    <property type="entry name" value="HTH_XRE"/>
    <property type="match status" value="1"/>
</dbReference>
<evidence type="ECO:0000256" key="2">
    <source>
        <dbReference type="ARBA" id="ARBA00023125"/>
    </source>
</evidence>
<name>A0A0B2ANH7_9MICC</name>
<dbReference type="SMART" id="SM00530">
    <property type="entry name" value="HTH_XRE"/>
    <property type="match status" value="1"/>
</dbReference>
<dbReference type="InterPro" id="IPR010359">
    <property type="entry name" value="IrrE_HExxH"/>
</dbReference>
<dbReference type="Pfam" id="PF13560">
    <property type="entry name" value="HTH_31"/>
    <property type="match status" value="1"/>
</dbReference>
<dbReference type="OrthoDB" id="9810578at2"/>
<dbReference type="PROSITE" id="PS50943">
    <property type="entry name" value="HTH_CROC1"/>
    <property type="match status" value="1"/>
</dbReference>
<feature type="domain" description="HTH cro/C1-type" evidence="4">
    <location>
        <begin position="47"/>
        <end position="101"/>
    </location>
</feature>
<evidence type="ECO:0000256" key="1">
    <source>
        <dbReference type="ARBA" id="ARBA00007227"/>
    </source>
</evidence>
<proteinExistence type="inferred from homology"/>
<accession>A0A0B2ANH7</accession>
<keyword evidence="2" id="KW-0238">DNA-binding</keyword>
<evidence type="ECO:0000259" key="4">
    <source>
        <dbReference type="PROSITE" id="PS50943"/>
    </source>
</evidence>
<feature type="region of interest" description="Disordered" evidence="3">
    <location>
        <begin position="1"/>
        <end position="37"/>
    </location>
</feature>
<reference evidence="5 6" key="1">
    <citation type="submission" date="2014-09" db="EMBL/GenBank/DDBJ databases">
        <title>Genome sequence of Sinomonas sp. MUSC 117.</title>
        <authorList>
            <person name="Lee L.-H."/>
        </authorList>
    </citation>
    <scope>NUCLEOTIDE SEQUENCE [LARGE SCALE GENOMIC DNA]</scope>
    <source>
        <strain evidence="5 6">MUSC 117</strain>
    </source>
</reference>
<dbReference type="InterPro" id="IPR050807">
    <property type="entry name" value="TransReg_Diox_bact_type"/>
</dbReference>
<dbReference type="GO" id="GO:0003700">
    <property type="term" value="F:DNA-binding transcription factor activity"/>
    <property type="evidence" value="ECO:0007669"/>
    <property type="project" value="TreeGrafter"/>
</dbReference>
<feature type="compositionally biased region" description="Polar residues" evidence="3">
    <location>
        <begin position="1"/>
        <end position="14"/>
    </location>
</feature>
<dbReference type="EMBL" id="JTDL01000098">
    <property type="protein sequence ID" value="KHL03497.1"/>
    <property type="molecule type" value="Genomic_DNA"/>
</dbReference>
<comment type="similarity">
    <text evidence="1">Belongs to the short-chain fatty acyl-CoA assimilation regulator (ScfR) family.</text>
</comment>
<keyword evidence="6" id="KW-1185">Reference proteome</keyword>
<sequence>MRIFTYSQEMSPASSWARPSGPTSPARKGVDATPGGGADVISLGRRVRHLRKAAGLTLDELGAAVGAAASQLSLIENGKREPKLGLLQQLASALGVGVDSLLGAEPPSRRAALEIELERYQRSPLYESLNLPKIRISSRTPLDVLESQLGLLRELERKLNEQVATPEEARRANGELRRMMRERGNYFPEYEAEAQKVLKAVGYPGGPLSQHLIADIAAHLGFTLYHVGDLPHSTRSVTDLKNRRIYLTQNQRSDHDPRSVLLQALGHYVLGHETPGSYGDFLAQRVATNYFAAALLLPEHTTVEFLQQAKARKEISVEDLRDAFAVSYETAAHRFTNLATQHLGITTHFQKTHQSGIIYKAYENDGVNFPMDHTGAIEGQPSCKAWTSRAVFDVPDKFSSYSQYTDTVNGTFWCTARTERSASGEFSLSVGVPYQHVKWFRGRETTARATSRCPDPACCRRPPVELSDHWAGNAWPSARAHSHLLAAMPPGAFPGVDETEVYSFLEAHSGA</sequence>